<proteinExistence type="predicted"/>
<dbReference type="SUPFAM" id="SSF109604">
    <property type="entry name" value="HD-domain/PDEase-like"/>
    <property type="match status" value="1"/>
</dbReference>
<feature type="domain" description="HD" evidence="2">
    <location>
        <begin position="533"/>
        <end position="675"/>
    </location>
</feature>
<dbReference type="NCBIfam" id="TIGR00277">
    <property type="entry name" value="HDIG"/>
    <property type="match status" value="1"/>
</dbReference>
<dbReference type="KEGG" id="stq:Spith_1000"/>
<reference evidence="3 4" key="1">
    <citation type="submission" date="2011-06" db="EMBL/GenBank/DDBJ databases">
        <title>The complete genome of Spirochaeta thermophila DSM 6578.</title>
        <authorList>
            <consortium name="US DOE Joint Genome Institute (JGI-PGF)"/>
            <person name="Lucas S."/>
            <person name="Lapidus A."/>
            <person name="Bruce D."/>
            <person name="Goodwin L."/>
            <person name="Pitluck S."/>
            <person name="Peters L."/>
            <person name="Kyrpides N."/>
            <person name="Mavromatis K."/>
            <person name="Ivanova N."/>
            <person name="Mikailova N."/>
            <person name="Pagani I."/>
            <person name="Chertkov O."/>
            <person name="Detter J.C."/>
            <person name="Tapia R."/>
            <person name="Han C."/>
            <person name="Land M."/>
            <person name="Hauser L."/>
            <person name="Markowitz V."/>
            <person name="Cheng J.-F."/>
            <person name="Hugenholtz P."/>
            <person name="Woyke T."/>
            <person name="Wu D."/>
            <person name="Spring S."/>
            <person name="Merkhoffer B."/>
            <person name="Schneider S."/>
            <person name="Klenk H.-P."/>
            <person name="Eisen J.A."/>
        </authorList>
    </citation>
    <scope>NUCLEOTIDE SEQUENCE [LARGE SCALE GENOMIC DNA]</scope>
    <source>
        <strain evidence="4">ATCC 700085 / DSM 6578 / Z-1203</strain>
    </source>
</reference>
<dbReference type="InterPro" id="IPR006674">
    <property type="entry name" value="HD_domain"/>
</dbReference>
<evidence type="ECO:0000256" key="1">
    <source>
        <dbReference type="SAM" id="Phobius"/>
    </source>
</evidence>
<dbReference type="EMBL" id="CP002903">
    <property type="protein sequence ID" value="AEJ61272.1"/>
    <property type="molecule type" value="Genomic_DNA"/>
</dbReference>
<dbReference type="InterPro" id="IPR052722">
    <property type="entry name" value="PgpH_phosphodiesterase"/>
</dbReference>
<feature type="transmembrane region" description="Helical" evidence="1">
    <location>
        <begin position="423"/>
        <end position="440"/>
    </location>
</feature>
<dbReference type="PROSITE" id="PS51831">
    <property type="entry name" value="HD"/>
    <property type="match status" value="1"/>
</dbReference>
<evidence type="ECO:0000313" key="3">
    <source>
        <dbReference type="EMBL" id="AEJ61272.1"/>
    </source>
</evidence>
<dbReference type="Pfam" id="PF07697">
    <property type="entry name" value="7TMR-HDED"/>
    <property type="match status" value="1"/>
</dbReference>
<feature type="transmembrane region" description="Helical" evidence="1">
    <location>
        <begin position="377"/>
        <end position="396"/>
    </location>
</feature>
<name>G0GCY0_WINT7</name>
<gene>
    <name evidence="3" type="ordered locus">Spith_1000</name>
</gene>
<keyword evidence="3" id="KW-0675">Receptor</keyword>
<dbReference type="OrthoDB" id="9806952at2"/>
<feature type="transmembrane region" description="Helical" evidence="1">
    <location>
        <begin position="317"/>
        <end position="335"/>
    </location>
</feature>
<dbReference type="InterPro" id="IPR006675">
    <property type="entry name" value="HDIG_dom"/>
</dbReference>
<keyword evidence="1" id="KW-0472">Membrane</keyword>
<feature type="transmembrane region" description="Helical" evidence="1">
    <location>
        <begin position="452"/>
        <end position="472"/>
    </location>
</feature>
<keyword evidence="4" id="KW-1185">Reference proteome</keyword>
<dbReference type="InterPro" id="IPR011624">
    <property type="entry name" value="Metal-dep_PHydrolase_7TM_extra"/>
</dbReference>
<organism evidence="3 4">
    <name type="scientific">Winmispira thermophila (strain ATCC 700085 / DSM 6578 / Z-1203)</name>
    <name type="common">Spirochaeta thermophila</name>
    <dbReference type="NCBI Taxonomy" id="869211"/>
    <lineage>
        <taxon>Bacteria</taxon>
        <taxon>Pseudomonadati</taxon>
        <taxon>Spirochaetota</taxon>
        <taxon>Spirochaetia</taxon>
        <taxon>Winmispirales</taxon>
        <taxon>Winmispiraceae</taxon>
        <taxon>Winmispira</taxon>
    </lineage>
</organism>
<feature type="transmembrane region" description="Helical" evidence="1">
    <location>
        <begin position="401"/>
        <end position="417"/>
    </location>
</feature>
<dbReference type="CDD" id="cd00077">
    <property type="entry name" value="HDc"/>
    <property type="match status" value="1"/>
</dbReference>
<accession>G0GCY0</accession>
<keyword evidence="1" id="KW-1133">Transmembrane helix</keyword>
<dbReference type="Pfam" id="PF07698">
    <property type="entry name" value="7TM-7TMR_HD"/>
    <property type="match status" value="1"/>
</dbReference>
<dbReference type="PANTHER" id="PTHR36442:SF1">
    <property type="entry name" value="CYCLIC-DI-AMP PHOSPHODIESTERASE PGPH"/>
    <property type="match status" value="1"/>
</dbReference>
<dbReference type="PANTHER" id="PTHR36442">
    <property type="entry name" value="CYCLIC-DI-AMP PHOSPHODIESTERASE PGPH"/>
    <property type="match status" value="1"/>
</dbReference>
<evidence type="ECO:0000259" key="2">
    <source>
        <dbReference type="PROSITE" id="PS51831"/>
    </source>
</evidence>
<feature type="transmembrane region" description="Helical" evidence="1">
    <location>
        <begin position="478"/>
        <end position="500"/>
    </location>
</feature>
<dbReference type="HOGENOM" id="CLU_015767_1_2_12"/>
<dbReference type="STRING" id="869211.Spith_1000"/>
<keyword evidence="1" id="KW-0812">Transmembrane</keyword>
<feature type="transmembrane region" description="Helical" evidence="1">
    <location>
        <begin position="347"/>
        <end position="371"/>
    </location>
</feature>
<dbReference type="InterPro" id="IPR011621">
    <property type="entry name" value="Metal-dep_PHydrolase_7TM_intra"/>
</dbReference>
<dbReference type="Gene3D" id="1.10.3210.10">
    <property type="entry name" value="Hypothetical protein af1432"/>
    <property type="match status" value="1"/>
</dbReference>
<evidence type="ECO:0000313" key="4">
    <source>
        <dbReference type="Proteomes" id="UP000007254"/>
    </source>
</evidence>
<dbReference type="Pfam" id="PF01966">
    <property type="entry name" value="HD"/>
    <property type="match status" value="1"/>
</dbReference>
<dbReference type="InterPro" id="IPR003607">
    <property type="entry name" value="HD/PDEase_dom"/>
</dbReference>
<dbReference type="AlphaFoldDB" id="G0GCY0"/>
<protein>
    <submittedName>
        <fullName evidence="3">7TM receptor with intracellular metal dependent phosphohydrolase</fullName>
    </submittedName>
</protein>
<sequence>MKETPRSAFLSFLFRVVGRLRRLPLDVLGGAAVVLCLSLIQVGGLRVLDLLERPSYDDFEVGRVAERDVVLDRDVMVVDEKATAIRLSAMERLVPPVFVLDRKVTETMQREFAAVRELVLDPASRGLSSEADVKGAYFRFQARLPGMLSEEEFTLLFEAAAHPRWREALSSLMQRVEEQGVFRLPDSEVLGYADTVELRIPSEGETFRALSRSMGDVLTRSRLSEVIEEYRTGYGFTDREVEALDLFVSRFVRENVVYDRRASEEKRDALLSNVEPVVREFKKGDVIVRKGFVLTEDDVATLNLLKRYRVFTVPRSFLWEFVFSSAVLFLGFLLLRTAPDLQSSAAAGFWGFFSVLLVLLILLGFGLRILFPPPEGVSPGVLLLLPVCALFLPVFWGRERSLLAVGFLSVFFLPFFGFDMHAYLFSLAMGMGGVLLVHGVRQRMDLIRSSLILTVVSIPVTGVLGGLASLSLTEVGTFMGYGAANVLVSGMLVTMLLPLVEHLLNAPTRFRLLELSDLNTPLLKRMLAVAPGTYSHSMMVAQLAEAAAEVVGANPLLARVGSYYHDIGKIEQPEYFVENQRGTNRHDDLNPSLSSAVIKAHAKRGVEIAKKMGFPQAVIDIIAQHHGDDLIKYFYQEAVKKNGGEVSRENYSYSGDRPLTREAAIVMLADAVEAAVRALSGKPSHAAIEKRVHAVIFEKLKNGQLDDAPLTVKDLTRIEETFVRILAASVHTRIEYPDTKKDRRSE</sequence>
<dbReference type="SMART" id="SM00471">
    <property type="entry name" value="HDc"/>
    <property type="match status" value="1"/>
</dbReference>
<dbReference type="Proteomes" id="UP000007254">
    <property type="component" value="Chromosome"/>
</dbReference>